<dbReference type="PANTHER" id="PTHR43116">
    <property type="entry name" value="PEPTIDE CHAIN RELEASE FACTOR 2"/>
    <property type="match status" value="1"/>
</dbReference>
<comment type="caution">
    <text evidence="4">The sequence shown here is derived from an EMBL/GenBank/DDBJ whole genome shotgun (WGS) entry which is preliminary data.</text>
</comment>
<dbReference type="PANTHER" id="PTHR43116:SF3">
    <property type="entry name" value="CLASS I PEPTIDE CHAIN RELEASE FACTOR"/>
    <property type="match status" value="1"/>
</dbReference>
<keyword evidence="2" id="KW-0488">Methylation</keyword>
<dbReference type="AlphaFoldDB" id="A0A257LS96"/>
<dbReference type="GO" id="GO:0003747">
    <property type="term" value="F:translation release factor activity"/>
    <property type="evidence" value="ECO:0007669"/>
    <property type="project" value="InterPro"/>
</dbReference>
<dbReference type="GO" id="GO:0005737">
    <property type="term" value="C:cytoplasm"/>
    <property type="evidence" value="ECO:0007669"/>
    <property type="project" value="UniProtKB-ARBA"/>
</dbReference>
<accession>A0A257LS96</accession>
<name>A0A257LS96_UNCW3</name>
<dbReference type="EMBL" id="NMUJ01000078">
    <property type="protein sequence ID" value="OYV02537.1"/>
    <property type="molecule type" value="Genomic_DNA"/>
</dbReference>
<dbReference type="PROSITE" id="PS00745">
    <property type="entry name" value="RF_PROK_I"/>
    <property type="match status" value="1"/>
</dbReference>
<dbReference type="Pfam" id="PF03462">
    <property type="entry name" value="PCRF"/>
    <property type="match status" value="1"/>
</dbReference>
<dbReference type="InterPro" id="IPR000352">
    <property type="entry name" value="Pep_chain_release_fac_I"/>
</dbReference>
<organism evidence="4 5">
    <name type="scientific">candidate division WOR-3 bacterium 4484_18</name>
    <dbReference type="NCBI Taxonomy" id="2020626"/>
    <lineage>
        <taxon>Bacteria</taxon>
        <taxon>Bacteria division WOR-3</taxon>
    </lineage>
</organism>
<feature type="domain" description="Prokaryotic-type class I peptide chain release factors" evidence="3">
    <location>
        <begin position="75"/>
        <end position="91"/>
    </location>
</feature>
<protein>
    <recommendedName>
        <fullName evidence="3">Prokaryotic-type class I peptide chain release factors domain-containing protein</fullName>
    </recommendedName>
</protein>
<proteinExistence type="inferred from homology"/>
<dbReference type="Gene3D" id="3.30.160.20">
    <property type="match status" value="1"/>
</dbReference>
<dbReference type="Pfam" id="PF00472">
    <property type="entry name" value="RF-1"/>
    <property type="match status" value="1"/>
</dbReference>
<reference evidence="5" key="1">
    <citation type="submission" date="2017-07" db="EMBL/GenBank/DDBJ databases">
        <title>Novel pathways for hydrocarbon cycling and metabolic interdependencies in hydrothermal sediment communities.</title>
        <authorList>
            <person name="Dombrowski N."/>
            <person name="Seitz K."/>
            <person name="Teske A."/>
            <person name="Baker B."/>
        </authorList>
    </citation>
    <scope>NUCLEOTIDE SEQUENCE [LARGE SCALE GENOMIC DNA]</scope>
</reference>
<dbReference type="SUPFAM" id="SSF75620">
    <property type="entry name" value="Release factor"/>
    <property type="match status" value="1"/>
</dbReference>
<gene>
    <name evidence="4" type="ORF">CGW93_05000</name>
</gene>
<dbReference type="InterPro" id="IPR005139">
    <property type="entry name" value="PCRF"/>
</dbReference>
<evidence type="ECO:0000313" key="5">
    <source>
        <dbReference type="Proteomes" id="UP000216312"/>
    </source>
</evidence>
<evidence type="ECO:0000259" key="3">
    <source>
        <dbReference type="PROSITE" id="PS00745"/>
    </source>
</evidence>
<dbReference type="InterPro" id="IPR045853">
    <property type="entry name" value="Pep_chain_release_fac_I_sf"/>
</dbReference>
<dbReference type="Gene3D" id="3.30.70.1660">
    <property type="match status" value="2"/>
</dbReference>
<dbReference type="Proteomes" id="UP000216312">
    <property type="component" value="Unassembled WGS sequence"/>
</dbReference>
<evidence type="ECO:0000313" key="4">
    <source>
        <dbReference type="EMBL" id="OYV02537.1"/>
    </source>
</evidence>
<sequence>MLFRMYVRWVERKGYGIKVLQYEPGEVAGIKAVTMHISGPYAYGSSFAACQVYPYIEEDLDVEIDEKDLRIETFRASGPGGQYVNVTDSAVRVTHIPTGMLVSIETRGATS</sequence>
<evidence type="ECO:0000256" key="2">
    <source>
        <dbReference type="ARBA" id="ARBA00022481"/>
    </source>
</evidence>
<evidence type="ECO:0000256" key="1">
    <source>
        <dbReference type="ARBA" id="ARBA00010835"/>
    </source>
</evidence>
<comment type="similarity">
    <text evidence="1">Belongs to the prokaryotic/mitochondrial release factor family.</text>
</comment>